<dbReference type="Pfam" id="PF03364">
    <property type="entry name" value="Polyketide_cyc"/>
    <property type="match status" value="1"/>
</dbReference>
<feature type="domain" description="Coenzyme Q-binding protein COQ10 START" evidence="2">
    <location>
        <begin position="10"/>
        <end position="140"/>
    </location>
</feature>
<dbReference type="SUPFAM" id="SSF55961">
    <property type="entry name" value="Bet v1-like"/>
    <property type="match status" value="1"/>
</dbReference>
<accession>A0A547PNJ2</accession>
<dbReference type="EMBL" id="VFSV01000035">
    <property type="protein sequence ID" value="TRD15717.1"/>
    <property type="molecule type" value="Genomic_DNA"/>
</dbReference>
<comment type="caution">
    <text evidence="3">The sequence shown here is derived from an EMBL/GenBank/DDBJ whole genome shotgun (WGS) entry which is preliminary data.</text>
</comment>
<dbReference type="Gene3D" id="3.30.530.20">
    <property type="match status" value="1"/>
</dbReference>
<dbReference type="GO" id="GO:0048039">
    <property type="term" value="F:ubiquinone binding"/>
    <property type="evidence" value="ECO:0007669"/>
    <property type="project" value="InterPro"/>
</dbReference>
<dbReference type="GO" id="GO:0045333">
    <property type="term" value="P:cellular respiration"/>
    <property type="evidence" value="ECO:0007669"/>
    <property type="project" value="InterPro"/>
</dbReference>
<dbReference type="InterPro" id="IPR044996">
    <property type="entry name" value="COQ10-like"/>
</dbReference>
<proteinExistence type="inferred from homology"/>
<evidence type="ECO:0000259" key="2">
    <source>
        <dbReference type="Pfam" id="PF03364"/>
    </source>
</evidence>
<dbReference type="PANTHER" id="PTHR12901:SF10">
    <property type="entry name" value="COENZYME Q-BINDING PROTEIN COQ10, MITOCHONDRIAL"/>
    <property type="match status" value="1"/>
</dbReference>
<dbReference type="AlphaFoldDB" id="A0A547PNJ2"/>
<gene>
    <name evidence="3" type="ORF">FEV53_15285</name>
</gene>
<dbReference type="OrthoDB" id="9804759at2"/>
<evidence type="ECO:0000256" key="1">
    <source>
        <dbReference type="ARBA" id="ARBA00008918"/>
    </source>
</evidence>
<dbReference type="Proteomes" id="UP000318590">
    <property type="component" value="Unassembled WGS sequence"/>
</dbReference>
<evidence type="ECO:0000313" key="3">
    <source>
        <dbReference type="EMBL" id="TRD15717.1"/>
    </source>
</evidence>
<protein>
    <submittedName>
        <fullName evidence="3">Type II toxin-antitoxin system RatA family toxin</fullName>
    </submittedName>
</protein>
<dbReference type="RefSeq" id="WP_142835669.1">
    <property type="nucleotide sequence ID" value="NZ_VFSV01000035.1"/>
</dbReference>
<dbReference type="InterPro" id="IPR005031">
    <property type="entry name" value="COQ10_START"/>
</dbReference>
<keyword evidence="4" id="KW-1185">Reference proteome</keyword>
<comment type="similarity">
    <text evidence="1">Belongs to the ribosome association toxin RatA family.</text>
</comment>
<reference evidence="3 4" key="1">
    <citation type="submission" date="2019-06" db="EMBL/GenBank/DDBJ databases">
        <title>Paenimaribius caenipelagi gen. nov., sp. nov., isolated from a tidal flat.</title>
        <authorList>
            <person name="Yoon J.-H."/>
        </authorList>
    </citation>
    <scope>NUCLEOTIDE SEQUENCE [LARGE SCALE GENOMIC DNA]</scope>
    <source>
        <strain evidence="3 4">JBTF-M29</strain>
    </source>
</reference>
<organism evidence="3 4">
    <name type="scientific">Palleronia caenipelagi</name>
    <dbReference type="NCBI Taxonomy" id="2489174"/>
    <lineage>
        <taxon>Bacteria</taxon>
        <taxon>Pseudomonadati</taxon>
        <taxon>Pseudomonadota</taxon>
        <taxon>Alphaproteobacteria</taxon>
        <taxon>Rhodobacterales</taxon>
        <taxon>Roseobacteraceae</taxon>
        <taxon>Palleronia</taxon>
    </lineage>
</organism>
<name>A0A547PNJ2_9RHOB</name>
<dbReference type="CDD" id="cd07813">
    <property type="entry name" value="COQ10p_like"/>
    <property type="match status" value="1"/>
</dbReference>
<dbReference type="InterPro" id="IPR023393">
    <property type="entry name" value="START-like_dom_sf"/>
</dbReference>
<dbReference type="PANTHER" id="PTHR12901">
    <property type="entry name" value="SPERM PROTEIN HOMOLOG"/>
    <property type="match status" value="1"/>
</dbReference>
<sequence length="150" mass="17283">MPKHSETRKLPYTADQMFDLVAEVERYPEFLPWTAAARVASREQTPEGEIVIADLVVSFQVFREKFKSRVLLHPGRDQIDTSYLDGPFKYLNSIWRFRDLAQDGVEVHFEVDFEFRNPILGAAAQMFFTAAMQQIVRAFESQAAKQYGTA</sequence>
<evidence type="ECO:0000313" key="4">
    <source>
        <dbReference type="Proteomes" id="UP000318590"/>
    </source>
</evidence>